<dbReference type="PANTHER" id="PTHR42110:SF1">
    <property type="entry name" value="L-ASPARAGINASE, PUTATIVE (AFU_ORTHOLOGUE AFUA_3G11890)-RELATED"/>
    <property type="match status" value="1"/>
</dbReference>
<dbReference type="AlphaFoldDB" id="A0A943T7Z8"/>
<dbReference type="EMBL" id="JAGZXI010000001">
    <property type="protein sequence ID" value="MBS6634126.1"/>
    <property type="molecule type" value="Genomic_DNA"/>
</dbReference>
<proteinExistence type="predicted"/>
<sequence length="370" mass="38739">MTNSTTTQTTPPTAHQNCCPFDVELAQLTRNGLTEATYRGRLVILSPEGEVALSLGDTHKPFFLRSALKPLQAIGALKAGAPLRGSQVAIACGSHSGTFEQMRTVQDILAQGSTETHPLTAASLALKPSYPSDSQAHKAMIQANLARTPLAHPCSGKHAAFLWACTAKLERGELEAGSQNWTLHNYLDPAHPLQQVITEEIEAFAGEPVAAIGVDGCGAPVHALSLLGAARAYSALGSAIRNLGADARASTVATAMVDYPELIQAPGSPDSVLTEQLDAVVKCGAEGVLCIGLRSGASVVVKMSDGTHRALYAVALQALAACGYLNIAECERLLPLVVRPVTGGYVDGRPVEVGELRVHEELFAEAPEGK</sequence>
<evidence type="ECO:0000313" key="1">
    <source>
        <dbReference type="EMBL" id="MBS6634126.1"/>
    </source>
</evidence>
<evidence type="ECO:0000313" key="2">
    <source>
        <dbReference type="Proteomes" id="UP000739069"/>
    </source>
</evidence>
<comment type="caution">
    <text evidence="1">The sequence shown here is derived from an EMBL/GenBank/DDBJ whole genome shotgun (WGS) entry which is preliminary data.</text>
</comment>
<dbReference type="Proteomes" id="UP000739069">
    <property type="component" value="Unassembled WGS sequence"/>
</dbReference>
<reference evidence="1" key="1">
    <citation type="submission" date="2021-02" db="EMBL/GenBank/DDBJ databases">
        <title>Infant gut strain persistence is associated with maternal origin, phylogeny, and functional potential including surface adhesion and iron acquisition.</title>
        <authorList>
            <person name="Lou Y.C."/>
        </authorList>
    </citation>
    <scope>NUCLEOTIDE SEQUENCE</scope>
    <source>
        <strain evidence="1">L1_008_092G1_dasL1_008_092G1_concoct_16</strain>
    </source>
</reference>
<dbReference type="PANTHER" id="PTHR42110">
    <property type="entry name" value="L-ASPARAGINASE, PUTATIVE (AFU_ORTHOLOGUE AFUA_3G11890)-RELATED"/>
    <property type="match status" value="1"/>
</dbReference>
<dbReference type="Pfam" id="PF06089">
    <property type="entry name" value="Asparaginase_II"/>
    <property type="match status" value="1"/>
</dbReference>
<dbReference type="RefSeq" id="WP_303951547.1">
    <property type="nucleotide sequence ID" value="NZ_JAGZXI010000001.1"/>
</dbReference>
<accession>A0A943T7Z8</accession>
<name>A0A943T7Z8_9MICC</name>
<gene>
    <name evidence="1" type="ORF">KH265_00420</name>
</gene>
<dbReference type="InterPro" id="IPR010349">
    <property type="entry name" value="Asparaginase_II"/>
</dbReference>
<protein>
    <submittedName>
        <fullName evidence="1">Asparaginase</fullName>
    </submittedName>
</protein>
<organism evidence="1 2">
    <name type="scientific">Rothia mucilaginosa</name>
    <dbReference type="NCBI Taxonomy" id="43675"/>
    <lineage>
        <taxon>Bacteria</taxon>
        <taxon>Bacillati</taxon>
        <taxon>Actinomycetota</taxon>
        <taxon>Actinomycetes</taxon>
        <taxon>Micrococcales</taxon>
        <taxon>Micrococcaceae</taxon>
        <taxon>Rothia</taxon>
    </lineage>
</organism>